<dbReference type="SUPFAM" id="SSF56281">
    <property type="entry name" value="Metallo-hydrolase/oxidoreductase"/>
    <property type="match status" value="1"/>
</dbReference>
<dbReference type="PANTHER" id="PTHR23131:SF4">
    <property type="entry name" value="METALLO-BETA-LACTAMASE SUPERFAMILY POTEIN"/>
    <property type="match status" value="1"/>
</dbReference>
<dbReference type="SMART" id="SM00849">
    <property type="entry name" value="Lactamase_B"/>
    <property type="match status" value="1"/>
</dbReference>
<protein>
    <submittedName>
        <fullName evidence="2">MBL fold metallo-hydrolase</fullName>
    </submittedName>
</protein>
<dbReference type="InterPro" id="IPR050662">
    <property type="entry name" value="Sec-metab_biosynth-thioest"/>
</dbReference>
<name>A0ABV7BYU7_9PROT</name>
<dbReference type="InterPro" id="IPR036388">
    <property type="entry name" value="WH-like_DNA-bd_sf"/>
</dbReference>
<evidence type="ECO:0000313" key="2">
    <source>
        <dbReference type="EMBL" id="MFC3002254.1"/>
    </source>
</evidence>
<evidence type="ECO:0000259" key="1">
    <source>
        <dbReference type="SMART" id="SM00849"/>
    </source>
</evidence>
<comment type="caution">
    <text evidence="2">The sequence shown here is derived from an EMBL/GenBank/DDBJ whole genome shotgun (WGS) entry which is preliminary data.</text>
</comment>
<evidence type="ECO:0000313" key="3">
    <source>
        <dbReference type="Proteomes" id="UP001595420"/>
    </source>
</evidence>
<dbReference type="Gene3D" id="3.60.15.10">
    <property type="entry name" value="Ribonuclease Z/Hydroxyacylglutathione hydrolase-like"/>
    <property type="match status" value="1"/>
</dbReference>
<dbReference type="EMBL" id="JBHRSB010000006">
    <property type="protein sequence ID" value="MFC3002254.1"/>
    <property type="molecule type" value="Genomic_DNA"/>
</dbReference>
<dbReference type="InterPro" id="IPR036866">
    <property type="entry name" value="RibonucZ/Hydroxyglut_hydro"/>
</dbReference>
<dbReference type="Gene3D" id="1.10.10.10">
    <property type="entry name" value="Winged helix-like DNA-binding domain superfamily/Winged helix DNA-binding domain"/>
    <property type="match status" value="1"/>
</dbReference>
<gene>
    <name evidence="2" type="ORF">ACFOD3_20310</name>
</gene>
<dbReference type="Pfam" id="PF00753">
    <property type="entry name" value="Lactamase_B"/>
    <property type="match status" value="1"/>
</dbReference>
<dbReference type="Proteomes" id="UP001595420">
    <property type="component" value="Unassembled WGS sequence"/>
</dbReference>
<dbReference type="PANTHER" id="PTHR23131">
    <property type="entry name" value="ENDORIBONUCLEASE LACTB2"/>
    <property type="match status" value="1"/>
</dbReference>
<dbReference type="RefSeq" id="WP_343215264.1">
    <property type="nucleotide sequence ID" value="NZ_JAFNJS010000006.1"/>
</dbReference>
<dbReference type="InterPro" id="IPR048933">
    <property type="entry name" value="B_lactamase-like_C"/>
</dbReference>
<dbReference type="Pfam" id="PF21221">
    <property type="entry name" value="B_lactamase-like_C"/>
    <property type="match status" value="1"/>
</dbReference>
<feature type="domain" description="Metallo-beta-lactamase" evidence="1">
    <location>
        <begin position="34"/>
        <end position="250"/>
    </location>
</feature>
<keyword evidence="3" id="KW-1185">Reference proteome</keyword>
<dbReference type="InterPro" id="IPR001279">
    <property type="entry name" value="Metallo-B-lactamas"/>
</dbReference>
<sequence length="342" mass="36828">MIAPPATRPAPGEVAEVAPGLLRACMPLPGPPSHVNCWLIADGAGWLLVDTGRGDAATRGWWERIFAEVLGGRPVTRVLVTHFHPDHVGLAGWVCATWQAPLLMPRSEWQRTRLLLAEDDAVLLQGLLALLRRAGASDAHLAWVAAEGLMYRRSVLPPPATYRPIAEGDVLRIGGRDWQVRIGAGHAPEMACLHDAARGILISADHILPRISPHVGIQPNEPEHDPLGVFLRDLARFALLPQGTHVLPSHGEPFDGLHARIRALQDHHAAALHRLEDGLAPGWTAAEAIPLLFGRRIETGRQHSFALAEALAHLRHLAATGRIACALAADGSWRFGPLGGAV</sequence>
<proteinExistence type="predicted"/>
<reference evidence="3" key="1">
    <citation type="journal article" date="2019" name="Int. J. Syst. Evol. Microbiol.">
        <title>The Global Catalogue of Microorganisms (GCM) 10K type strain sequencing project: providing services to taxonomists for standard genome sequencing and annotation.</title>
        <authorList>
            <consortium name="The Broad Institute Genomics Platform"/>
            <consortium name="The Broad Institute Genome Sequencing Center for Infectious Disease"/>
            <person name="Wu L."/>
            <person name="Ma J."/>
        </authorList>
    </citation>
    <scope>NUCLEOTIDE SEQUENCE [LARGE SCALE GENOMIC DNA]</scope>
    <source>
        <strain evidence="3">CGMCC 1.16855</strain>
    </source>
</reference>
<accession>A0ABV7BYU7</accession>
<organism evidence="2 3">
    <name type="scientific">Falsiroseomonas tokyonensis</name>
    <dbReference type="NCBI Taxonomy" id="430521"/>
    <lineage>
        <taxon>Bacteria</taxon>
        <taxon>Pseudomonadati</taxon>
        <taxon>Pseudomonadota</taxon>
        <taxon>Alphaproteobacteria</taxon>
        <taxon>Acetobacterales</taxon>
        <taxon>Roseomonadaceae</taxon>
        <taxon>Falsiroseomonas</taxon>
    </lineage>
</organism>